<evidence type="ECO:0000256" key="11">
    <source>
        <dbReference type="PIRSR" id="PIRSR605792-51"/>
    </source>
</evidence>
<evidence type="ECO:0000256" key="10">
    <source>
        <dbReference type="ARBA" id="ARBA00023284"/>
    </source>
</evidence>
<dbReference type="InterPro" id="IPR017937">
    <property type="entry name" value="Thioredoxin_CS"/>
</dbReference>
<dbReference type="CDD" id="cd02981">
    <property type="entry name" value="PDI_b_family"/>
    <property type="match status" value="1"/>
</dbReference>
<name>A0A9N9MBL3_9CUCU</name>
<evidence type="ECO:0000256" key="7">
    <source>
        <dbReference type="ARBA" id="ARBA00022824"/>
    </source>
</evidence>
<proteinExistence type="inferred from homology"/>
<dbReference type="PROSITE" id="PS51352">
    <property type="entry name" value="THIOREDOXIN_2"/>
    <property type="match status" value="2"/>
</dbReference>
<evidence type="ECO:0000256" key="1">
    <source>
        <dbReference type="ARBA" id="ARBA00001182"/>
    </source>
</evidence>
<keyword evidence="9 13" id="KW-0413">Isomerase</keyword>
<dbReference type="InterPro" id="IPR005788">
    <property type="entry name" value="PDI_thioredoxin-like_dom"/>
</dbReference>
<evidence type="ECO:0000256" key="5">
    <source>
        <dbReference type="ARBA" id="ARBA00022729"/>
    </source>
</evidence>
<feature type="disulfide bond" description="Redox-active" evidence="11">
    <location>
        <begin position="396"/>
        <end position="399"/>
    </location>
</feature>
<comment type="catalytic activity">
    <reaction evidence="1 13">
        <text>Catalyzes the rearrangement of -S-S- bonds in proteins.</text>
        <dbReference type="EC" id="5.3.4.1"/>
    </reaction>
</comment>
<evidence type="ECO:0000313" key="16">
    <source>
        <dbReference type="EMBL" id="CAG9761478.1"/>
    </source>
</evidence>
<dbReference type="InterPro" id="IPR013766">
    <property type="entry name" value="Thioredoxin_domain"/>
</dbReference>
<feature type="compositionally biased region" description="Acidic residues" evidence="14">
    <location>
        <begin position="477"/>
        <end position="488"/>
    </location>
</feature>
<comment type="subcellular location">
    <subcellularLocation>
        <location evidence="2">Endoplasmic reticulum lumen</location>
    </subcellularLocation>
</comment>
<keyword evidence="6" id="KW-0677">Repeat</keyword>
<reference evidence="16" key="1">
    <citation type="submission" date="2022-01" db="EMBL/GenBank/DDBJ databases">
        <authorList>
            <person name="King R."/>
        </authorList>
    </citation>
    <scope>NUCLEOTIDE SEQUENCE</scope>
</reference>
<dbReference type="InterPro" id="IPR005792">
    <property type="entry name" value="Prot_disulphide_isomerase"/>
</dbReference>
<dbReference type="GO" id="GO:0005788">
    <property type="term" value="C:endoplasmic reticulum lumen"/>
    <property type="evidence" value="ECO:0007669"/>
    <property type="project" value="UniProtKB-SubCell"/>
</dbReference>
<dbReference type="PROSITE" id="PS00194">
    <property type="entry name" value="THIOREDOXIN_1"/>
    <property type="match status" value="2"/>
</dbReference>
<dbReference type="CDD" id="cd02995">
    <property type="entry name" value="PDI_a_PDI_a'_C"/>
    <property type="match status" value="1"/>
</dbReference>
<dbReference type="GO" id="GO:0034976">
    <property type="term" value="P:response to endoplasmic reticulum stress"/>
    <property type="evidence" value="ECO:0007669"/>
    <property type="project" value="TreeGrafter"/>
</dbReference>
<dbReference type="CDD" id="cd02961">
    <property type="entry name" value="PDI_a_family"/>
    <property type="match status" value="1"/>
</dbReference>
<dbReference type="Proteomes" id="UP001152799">
    <property type="component" value="Chromosome 10"/>
</dbReference>
<dbReference type="GO" id="GO:0003756">
    <property type="term" value="F:protein disulfide isomerase activity"/>
    <property type="evidence" value="ECO:0007669"/>
    <property type="project" value="UniProtKB-EC"/>
</dbReference>
<evidence type="ECO:0000256" key="6">
    <source>
        <dbReference type="ARBA" id="ARBA00022737"/>
    </source>
</evidence>
<evidence type="ECO:0000256" key="3">
    <source>
        <dbReference type="ARBA" id="ARBA00006347"/>
    </source>
</evidence>
<evidence type="ECO:0000256" key="12">
    <source>
        <dbReference type="RuleBase" id="RU004208"/>
    </source>
</evidence>
<evidence type="ECO:0000256" key="14">
    <source>
        <dbReference type="SAM" id="MobiDB-lite"/>
    </source>
</evidence>
<dbReference type="OrthoDB" id="72053at2759"/>
<dbReference type="InterPro" id="IPR036249">
    <property type="entry name" value="Thioredoxin-like_sf"/>
</dbReference>
<dbReference type="Gene3D" id="3.40.30.10">
    <property type="entry name" value="Glutaredoxin"/>
    <property type="match status" value="4"/>
</dbReference>
<keyword evidence="10 11" id="KW-0676">Redox-active center</keyword>
<dbReference type="Pfam" id="PF13848">
    <property type="entry name" value="Thioredoxin_6"/>
    <property type="match status" value="1"/>
</dbReference>
<dbReference type="GO" id="GO:0006457">
    <property type="term" value="P:protein folding"/>
    <property type="evidence" value="ECO:0007669"/>
    <property type="project" value="TreeGrafter"/>
</dbReference>
<comment type="similarity">
    <text evidence="3 12">Belongs to the protein disulfide isomerase family.</text>
</comment>
<keyword evidence="17" id="KW-1185">Reference proteome</keyword>
<dbReference type="NCBIfam" id="TIGR01126">
    <property type="entry name" value="pdi_dom"/>
    <property type="match status" value="2"/>
</dbReference>
<dbReference type="EMBL" id="OU892286">
    <property type="protein sequence ID" value="CAG9761478.1"/>
    <property type="molecule type" value="Genomic_DNA"/>
</dbReference>
<dbReference type="FunFam" id="3.40.30.10:FF:000042">
    <property type="entry name" value="protein disulfide-isomerase A2"/>
    <property type="match status" value="1"/>
</dbReference>
<dbReference type="FunFam" id="3.40.30.10:FF:000023">
    <property type="entry name" value="Protein disulfide-isomerase"/>
    <property type="match status" value="1"/>
</dbReference>
<evidence type="ECO:0000256" key="4">
    <source>
        <dbReference type="ARBA" id="ARBA00012723"/>
    </source>
</evidence>
<evidence type="ECO:0000313" key="17">
    <source>
        <dbReference type="Proteomes" id="UP001152799"/>
    </source>
</evidence>
<evidence type="ECO:0000256" key="13">
    <source>
        <dbReference type="RuleBase" id="RU361130"/>
    </source>
</evidence>
<dbReference type="SUPFAM" id="SSF52833">
    <property type="entry name" value="Thioredoxin-like"/>
    <property type="match status" value="4"/>
</dbReference>
<feature type="chain" id="PRO_5040537778" description="Protein disulfide-isomerase" evidence="13">
    <location>
        <begin position="20"/>
        <end position="496"/>
    </location>
</feature>
<gene>
    <name evidence="16" type="ORF">CEUTPL_LOCUS2180</name>
</gene>
<feature type="domain" description="Thioredoxin" evidence="15">
    <location>
        <begin position="11"/>
        <end position="133"/>
    </location>
</feature>
<sequence length="496" mass="55590">MIFFQVLASFFVLGAFSQAEDIKAEEGVLVLNKANFEEATKLHEFLLVEFYAPWCGHCKALAPEYEKAAKSLVEKEFSIKLGKVDATEEQELAEQFSVRGYPTLKFFKNGNPVEYSGGRQADDIVNWLIKKTGPPARDLASVEDAKTFIEESNVAVIGFFKDQSSDLAKAFLAVASAVDDIPFAITSSDDVFSNYEVQDGTVLLFKKFDEGQVVYDGEASETELKKFIQSNSLPLLVEFNHETAQKIFGGEIKSHLLLFLNKGEESYEKVTEAARSVAKPFREQVLFVTIDATEEDHQRILEFFGMKKSQVPAARIIKLEEDMSKFKPESDELTAEVLQKFVQDFLDGNLKQHLLSQEVPEDWDKEPVKVLVADNFESVALNTEKNVLVEFYAPWCGHCKQLVPIYDKVAEHFAEDKDVVIAKIDSTANELETIKITGFPTLKFFKKETNEVVDYNGPRTFEALVKFVESGGVEGAAAEEPEGPEVELGENAKDEL</sequence>
<organism evidence="16 17">
    <name type="scientific">Ceutorhynchus assimilis</name>
    <name type="common">cabbage seed weevil</name>
    <dbReference type="NCBI Taxonomy" id="467358"/>
    <lineage>
        <taxon>Eukaryota</taxon>
        <taxon>Metazoa</taxon>
        <taxon>Ecdysozoa</taxon>
        <taxon>Arthropoda</taxon>
        <taxon>Hexapoda</taxon>
        <taxon>Insecta</taxon>
        <taxon>Pterygota</taxon>
        <taxon>Neoptera</taxon>
        <taxon>Endopterygota</taxon>
        <taxon>Coleoptera</taxon>
        <taxon>Polyphaga</taxon>
        <taxon>Cucujiformia</taxon>
        <taxon>Curculionidae</taxon>
        <taxon>Ceutorhynchinae</taxon>
        <taxon>Ceutorhynchus</taxon>
    </lineage>
</organism>
<dbReference type="AlphaFoldDB" id="A0A9N9MBL3"/>
<evidence type="ECO:0000256" key="8">
    <source>
        <dbReference type="ARBA" id="ARBA00023157"/>
    </source>
</evidence>
<dbReference type="FunFam" id="3.40.30.10:FF:000027">
    <property type="entry name" value="protein disulfide-isomerase A2"/>
    <property type="match status" value="1"/>
</dbReference>
<accession>A0A9N9MBL3</accession>
<keyword evidence="5 13" id="KW-0732">Signal</keyword>
<dbReference type="PANTHER" id="PTHR18929:SF240">
    <property type="entry name" value="PROTEIN DISULFIDE-ISOMERASE"/>
    <property type="match status" value="1"/>
</dbReference>
<dbReference type="PANTHER" id="PTHR18929">
    <property type="entry name" value="PROTEIN DISULFIDE ISOMERASE"/>
    <property type="match status" value="1"/>
</dbReference>
<keyword evidence="7" id="KW-0256">Endoplasmic reticulum</keyword>
<feature type="disulfide bond" description="Redox-active" evidence="11">
    <location>
        <begin position="55"/>
        <end position="58"/>
    </location>
</feature>
<dbReference type="FunFam" id="3.40.30.10:FF:000030">
    <property type="entry name" value="Protein disulfide-isomerase"/>
    <property type="match status" value="1"/>
</dbReference>
<feature type="signal peptide" evidence="13">
    <location>
        <begin position="1"/>
        <end position="19"/>
    </location>
</feature>
<dbReference type="NCBIfam" id="TIGR01130">
    <property type="entry name" value="ER_PDI_fam"/>
    <property type="match status" value="1"/>
</dbReference>
<dbReference type="PRINTS" id="PR00421">
    <property type="entry name" value="THIOREDOXIN"/>
</dbReference>
<feature type="region of interest" description="Disordered" evidence="14">
    <location>
        <begin position="475"/>
        <end position="496"/>
    </location>
</feature>
<feature type="domain" description="Thioredoxin" evidence="15">
    <location>
        <begin position="332"/>
        <end position="473"/>
    </location>
</feature>
<evidence type="ECO:0000256" key="2">
    <source>
        <dbReference type="ARBA" id="ARBA00004319"/>
    </source>
</evidence>
<keyword evidence="8 11" id="KW-1015">Disulfide bond</keyword>
<dbReference type="EC" id="5.3.4.1" evidence="4 13"/>
<evidence type="ECO:0000259" key="15">
    <source>
        <dbReference type="PROSITE" id="PS51352"/>
    </source>
</evidence>
<dbReference type="Pfam" id="PF00085">
    <property type="entry name" value="Thioredoxin"/>
    <property type="match status" value="2"/>
</dbReference>
<evidence type="ECO:0000256" key="9">
    <source>
        <dbReference type="ARBA" id="ARBA00023235"/>
    </source>
</evidence>
<protein>
    <recommendedName>
        <fullName evidence="4 13">Protein disulfide-isomerase</fullName>
        <ecNumber evidence="4 13">5.3.4.1</ecNumber>
    </recommendedName>
</protein>
<dbReference type="CDD" id="cd02982">
    <property type="entry name" value="PDI_b'_family"/>
    <property type="match status" value="1"/>
</dbReference>